<proteinExistence type="predicted"/>
<reference evidence="1" key="1">
    <citation type="submission" date="2021-02" db="EMBL/GenBank/DDBJ databases">
        <authorList>
            <person name="Nowell W R."/>
        </authorList>
    </citation>
    <scope>NUCLEOTIDE SEQUENCE</scope>
</reference>
<dbReference type="AlphaFoldDB" id="A0A8S2GBM3"/>
<evidence type="ECO:0000313" key="3">
    <source>
        <dbReference type="Proteomes" id="UP000677228"/>
    </source>
</evidence>
<dbReference type="Proteomes" id="UP000682733">
    <property type="component" value="Unassembled WGS sequence"/>
</dbReference>
<dbReference type="Proteomes" id="UP000677228">
    <property type="component" value="Unassembled WGS sequence"/>
</dbReference>
<accession>A0A8S2GBM3</accession>
<feature type="non-terminal residue" evidence="1">
    <location>
        <position position="1"/>
    </location>
</feature>
<dbReference type="EMBL" id="CAJOBA010119561">
    <property type="protein sequence ID" value="CAF4576390.1"/>
    <property type="molecule type" value="Genomic_DNA"/>
</dbReference>
<name>A0A8S2GBM3_9BILA</name>
<comment type="caution">
    <text evidence="1">The sequence shown here is derived from an EMBL/GenBank/DDBJ whole genome shotgun (WGS) entry which is preliminary data.</text>
</comment>
<evidence type="ECO:0000313" key="1">
    <source>
        <dbReference type="EMBL" id="CAF1681793.1"/>
    </source>
</evidence>
<protein>
    <submittedName>
        <fullName evidence="1">Uncharacterized protein</fullName>
    </submittedName>
</protein>
<sequence length="80" mass="9157">MMLRRRSSNIYHYDQLIHVQLYVVPGMLSDFDIFIDNTIQEHLWSVPCFALVLSTNILATKGFYSLPSSSTTTDTQLSIT</sequence>
<dbReference type="EMBL" id="CAJNOK010080156">
    <property type="protein sequence ID" value="CAF1681793.1"/>
    <property type="molecule type" value="Genomic_DNA"/>
</dbReference>
<organism evidence="1 3">
    <name type="scientific">Didymodactylos carnosus</name>
    <dbReference type="NCBI Taxonomy" id="1234261"/>
    <lineage>
        <taxon>Eukaryota</taxon>
        <taxon>Metazoa</taxon>
        <taxon>Spiralia</taxon>
        <taxon>Gnathifera</taxon>
        <taxon>Rotifera</taxon>
        <taxon>Eurotatoria</taxon>
        <taxon>Bdelloidea</taxon>
        <taxon>Philodinida</taxon>
        <taxon>Philodinidae</taxon>
        <taxon>Didymodactylos</taxon>
    </lineage>
</organism>
<evidence type="ECO:0000313" key="2">
    <source>
        <dbReference type="EMBL" id="CAF4576390.1"/>
    </source>
</evidence>
<gene>
    <name evidence="1" type="ORF">OVA965_LOCUS46088</name>
    <name evidence="2" type="ORF">TMI583_LOCUS50297</name>
</gene>